<name>A0A1M4S678_MARH1</name>
<dbReference type="RefSeq" id="WP_072862238.1">
    <property type="nucleotide sequence ID" value="NZ_FQUI01000001.1"/>
</dbReference>
<dbReference type="AlphaFoldDB" id="A0A1M4S678"/>
<comment type="caution">
    <text evidence="13">The sequence shown here is derived from an EMBL/GenBank/DDBJ whole genome shotgun (WGS) entry which is preliminary data.</text>
</comment>
<keyword evidence="14" id="KW-1185">Reference proteome</keyword>
<feature type="binding site" evidence="10">
    <location>
        <position position="228"/>
    </location>
    <ligand>
        <name>ATP</name>
        <dbReference type="ChEBI" id="CHEBI:30616"/>
    </ligand>
</feature>
<dbReference type="GO" id="GO:0003723">
    <property type="term" value="F:RNA binding"/>
    <property type="evidence" value="ECO:0007669"/>
    <property type="project" value="UniProtKB-KW"/>
</dbReference>
<dbReference type="Pfam" id="PF01479">
    <property type="entry name" value="S4"/>
    <property type="match status" value="1"/>
</dbReference>
<evidence type="ECO:0000313" key="13">
    <source>
        <dbReference type="EMBL" id="SHE27714.1"/>
    </source>
</evidence>
<comment type="subcellular location">
    <subcellularLocation>
        <location evidence="10">Cytoplasm</location>
    </subcellularLocation>
</comment>
<evidence type="ECO:0000256" key="2">
    <source>
        <dbReference type="ARBA" id="ARBA00022490"/>
    </source>
</evidence>
<dbReference type="Pfam" id="PF00579">
    <property type="entry name" value="tRNA-synt_1b"/>
    <property type="match status" value="1"/>
</dbReference>
<dbReference type="GO" id="GO:0004831">
    <property type="term" value="F:tyrosine-tRNA ligase activity"/>
    <property type="evidence" value="ECO:0007669"/>
    <property type="project" value="UniProtKB-UniRule"/>
</dbReference>
<proteinExistence type="inferred from homology"/>
<accession>A0A1M4S678</accession>
<reference evidence="13" key="1">
    <citation type="submission" date="2016-11" db="EMBL/GenBank/DDBJ databases">
        <authorList>
            <person name="Varghese N."/>
            <person name="Submissions S."/>
        </authorList>
    </citation>
    <scope>NUCLEOTIDE SEQUENCE [LARGE SCALE GENOMIC DNA]</scope>
    <source>
        <strain evidence="13">DSM 16785</strain>
    </source>
</reference>
<feature type="short sequence motif" description="'HIGH' region" evidence="10">
    <location>
        <begin position="41"/>
        <end position="50"/>
    </location>
</feature>
<comment type="function">
    <text evidence="10">Catalyzes the attachment of tyrosine to tRNA(Tyr) in a two-step reaction: tyrosine is first activated by ATP to form Tyr-AMP and then transferred to the acceptor end of tRNA(Tyr).</text>
</comment>
<dbReference type="PANTHER" id="PTHR11766:SF1">
    <property type="entry name" value="TYROSINE--TRNA LIGASE"/>
    <property type="match status" value="1"/>
</dbReference>
<evidence type="ECO:0000256" key="11">
    <source>
        <dbReference type="PROSITE-ProRule" id="PRU00182"/>
    </source>
</evidence>
<evidence type="ECO:0000256" key="1">
    <source>
        <dbReference type="ARBA" id="ARBA00011738"/>
    </source>
</evidence>
<dbReference type="OrthoDB" id="9804243at2"/>
<evidence type="ECO:0000313" key="14">
    <source>
        <dbReference type="Proteomes" id="UP000184334"/>
    </source>
</evidence>
<sequence length="396" mass="45664">MDFERHFEIIKRNTIDLITEEDLKKRLKSKKTLRVKLGVDPSRPDLHLGHAVVLKKLREFQNLGHQVVLIIGDFTARIGDPSGRSKTRPMLTKEEVEQNAESYKKQAFKILDPEKTEIRYNSEWLDKLSFYDIIKLSSNYTVARMLERDDFAKRLAKNEPISVSEFMYPLAQAYDSVMVKADIEIGGTDQLFNLLVGRKIQEAYGQEPQVVLTMPIIEGTDGNLKMSKSYDNYIAFEDEPFDMYGKVMSIPDSLILKYMRLATDIPEDTIKTYEEKMKNNSINPRDIKMLLAHEIVTFFHGKEKADYAQNEFIKVFQKKDIPDEINEIAVNSPIKAIDLVMATKSVSSKSEAKRLINQGAVKLNDIKINDPFQLLEIKGDEILRIGKRRFFKLNTN</sequence>
<evidence type="ECO:0000256" key="6">
    <source>
        <dbReference type="ARBA" id="ARBA00022884"/>
    </source>
</evidence>
<dbReference type="NCBIfam" id="TIGR00234">
    <property type="entry name" value="tyrS"/>
    <property type="match status" value="1"/>
</dbReference>
<evidence type="ECO:0000256" key="8">
    <source>
        <dbReference type="ARBA" id="ARBA00023146"/>
    </source>
</evidence>
<evidence type="ECO:0000256" key="4">
    <source>
        <dbReference type="ARBA" id="ARBA00022741"/>
    </source>
</evidence>
<dbReference type="SMART" id="SM00363">
    <property type="entry name" value="S4"/>
    <property type="match status" value="1"/>
</dbReference>
<dbReference type="HAMAP" id="MF_02007">
    <property type="entry name" value="Tyr_tRNA_synth_type2"/>
    <property type="match status" value="1"/>
</dbReference>
<evidence type="ECO:0000256" key="9">
    <source>
        <dbReference type="ARBA" id="ARBA00048248"/>
    </source>
</evidence>
<dbReference type="InterPro" id="IPR024108">
    <property type="entry name" value="Tyr-tRNA-ligase_bac_2"/>
</dbReference>
<organism evidence="13 14">
    <name type="scientific">Marinitoga hydrogenitolerans (strain DSM 16785 / JCM 12826 / AT1271)</name>
    <dbReference type="NCBI Taxonomy" id="1122195"/>
    <lineage>
        <taxon>Bacteria</taxon>
        <taxon>Thermotogati</taxon>
        <taxon>Thermotogota</taxon>
        <taxon>Thermotogae</taxon>
        <taxon>Petrotogales</taxon>
        <taxon>Petrotogaceae</taxon>
        <taxon>Marinitoga</taxon>
    </lineage>
</organism>
<evidence type="ECO:0000256" key="5">
    <source>
        <dbReference type="ARBA" id="ARBA00022840"/>
    </source>
</evidence>
<dbReference type="InterPro" id="IPR002942">
    <property type="entry name" value="S4_RNA-bd"/>
</dbReference>
<gene>
    <name evidence="10" type="primary">tyrS</name>
    <name evidence="13" type="ORF">SAMN02745164_00075</name>
</gene>
<keyword evidence="4 10" id="KW-0547">Nucleotide-binding</keyword>
<dbReference type="Proteomes" id="UP000184334">
    <property type="component" value="Unassembled WGS sequence"/>
</dbReference>
<dbReference type="PRINTS" id="PR01040">
    <property type="entry name" value="TRNASYNTHTYR"/>
</dbReference>
<keyword evidence="8 10" id="KW-0030">Aminoacyl-tRNA synthetase</keyword>
<dbReference type="InterPro" id="IPR014729">
    <property type="entry name" value="Rossmann-like_a/b/a_fold"/>
</dbReference>
<evidence type="ECO:0000256" key="3">
    <source>
        <dbReference type="ARBA" id="ARBA00022598"/>
    </source>
</evidence>
<dbReference type="GO" id="GO:0006437">
    <property type="term" value="P:tyrosyl-tRNA aminoacylation"/>
    <property type="evidence" value="ECO:0007669"/>
    <property type="project" value="UniProtKB-UniRule"/>
</dbReference>
<feature type="domain" description="RNA-binding S4" evidence="12">
    <location>
        <begin position="335"/>
        <end position="396"/>
    </location>
</feature>
<keyword evidence="2 10" id="KW-0963">Cytoplasm</keyword>
<feature type="short sequence motif" description="'KMSKS' region" evidence="10">
    <location>
        <begin position="225"/>
        <end position="229"/>
    </location>
</feature>
<dbReference type="InterPro" id="IPR024088">
    <property type="entry name" value="Tyr-tRNA-ligase_bac-type"/>
</dbReference>
<comment type="catalytic activity">
    <reaction evidence="9 10">
        <text>tRNA(Tyr) + L-tyrosine + ATP = L-tyrosyl-tRNA(Tyr) + AMP + diphosphate + H(+)</text>
        <dbReference type="Rhea" id="RHEA:10220"/>
        <dbReference type="Rhea" id="RHEA-COMP:9706"/>
        <dbReference type="Rhea" id="RHEA-COMP:9707"/>
        <dbReference type="ChEBI" id="CHEBI:15378"/>
        <dbReference type="ChEBI" id="CHEBI:30616"/>
        <dbReference type="ChEBI" id="CHEBI:33019"/>
        <dbReference type="ChEBI" id="CHEBI:58315"/>
        <dbReference type="ChEBI" id="CHEBI:78442"/>
        <dbReference type="ChEBI" id="CHEBI:78536"/>
        <dbReference type="ChEBI" id="CHEBI:456215"/>
        <dbReference type="EC" id="6.1.1.1"/>
    </reaction>
</comment>
<dbReference type="SUPFAM" id="SSF55174">
    <property type="entry name" value="Alpha-L RNA-binding motif"/>
    <property type="match status" value="1"/>
</dbReference>
<dbReference type="Gene3D" id="1.10.240.10">
    <property type="entry name" value="Tyrosyl-Transfer RNA Synthetase"/>
    <property type="match status" value="1"/>
</dbReference>
<protein>
    <recommendedName>
        <fullName evidence="10">Tyrosine--tRNA ligase</fullName>
        <ecNumber evidence="10">6.1.1.1</ecNumber>
    </recommendedName>
    <alternativeName>
        <fullName evidence="10">Tyrosyl-tRNA synthetase</fullName>
        <shortName evidence="10">TyrRS</shortName>
    </alternativeName>
</protein>
<dbReference type="GO" id="GO:0005829">
    <property type="term" value="C:cytosol"/>
    <property type="evidence" value="ECO:0007669"/>
    <property type="project" value="TreeGrafter"/>
</dbReference>
<dbReference type="PANTHER" id="PTHR11766">
    <property type="entry name" value="TYROSYL-TRNA SYNTHETASE"/>
    <property type="match status" value="1"/>
</dbReference>
<evidence type="ECO:0000256" key="10">
    <source>
        <dbReference type="HAMAP-Rule" id="MF_02007"/>
    </source>
</evidence>
<dbReference type="SUPFAM" id="SSF52374">
    <property type="entry name" value="Nucleotidylyl transferase"/>
    <property type="match status" value="1"/>
</dbReference>
<comment type="similarity">
    <text evidence="10">Belongs to the class-I aminoacyl-tRNA synthetase family. TyrS type 2 subfamily.</text>
</comment>
<dbReference type="STRING" id="1122195.SAMN02745164_00075"/>
<evidence type="ECO:0000256" key="7">
    <source>
        <dbReference type="ARBA" id="ARBA00022917"/>
    </source>
</evidence>
<dbReference type="EC" id="6.1.1.1" evidence="10"/>
<dbReference type="CDD" id="cd00165">
    <property type="entry name" value="S4"/>
    <property type="match status" value="1"/>
</dbReference>
<dbReference type="Gene3D" id="3.10.290.10">
    <property type="entry name" value="RNA-binding S4 domain"/>
    <property type="match status" value="1"/>
</dbReference>
<comment type="subunit">
    <text evidence="1 10">Homodimer.</text>
</comment>
<keyword evidence="7 10" id="KW-0648">Protein biosynthesis</keyword>
<dbReference type="InterPro" id="IPR036986">
    <property type="entry name" value="S4_RNA-bd_sf"/>
</dbReference>
<evidence type="ECO:0000259" key="12">
    <source>
        <dbReference type="SMART" id="SM00363"/>
    </source>
</evidence>
<dbReference type="PROSITE" id="PS50889">
    <property type="entry name" value="S4"/>
    <property type="match status" value="1"/>
</dbReference>
<keyword evidence="5 10" id="KW-0067">ATP-binding</keyword>
<dbReference type="InterPro" id="IPR002307">
    <property type="entry name" value="Tyr-tRNA-ligase"/>
</dbReference>
<dbReference type="EMBL" id="FQUI01000001">
    <property type="protein sequence ID" value="SHE27714.1"/>
    <property type="molecule type" value="Genomic_DNA"/>
</dbReference>
<keyword evidence="6 11" id="KW-0694">RNA-binding</keyword>
<dbReference type="FunFam" id="3.40.50.620:FF:000061">
    <property type="entry name" value="Tyrosine--tRNA ligase"/>
    <property type="match status" value="1"/>
</dbReference>
<keyword evidence="3 10" id="KW-0436">Ligase</keyword>
<dbReference type="GO" id="GO:0005524">
    <property type="term" value="F:ATP binding"/>
    <property type="evidence" value="ECO:0007669"/>
    <property type="project" value="UniProtKB-UniRule"/>
</dbReference>
<dbReference type="CDD" id="cd00805">
    <property type="entry name" value="TyrRS_core"/>
    <property type="match status" value="1"/>
</dbReference>
<dbReference type="InterPro" id="IPR002305">
    <property type="entry name" value="aa-tRNA-synth_Ic"/>
</dbReference>
<dbReference type="Gene3D" id="3.40.50.620">
    <property type="entry name" value="HUPs"/>
    <property type="match status" value="1"/>
</dbReference>